<proteinExistence type="predicted"/>
<reference evidence="7" key="2">
    <citation type="submission" date="2015-08" db="UniProtKB">
        <authorList>
            <consortium name="WormBaseParasite"/>
        </authorList>
    </citation>
    <scope>IDENTIFICATION</scope>
</reference>
<keyword evidence="4" id="KW-0472">Membrane</keyword>
<reference evidence="6" key="1">
    <citation type="submission" date="2014-07" db="EMBL/GenBank/DDBJ databases">
        <authorList>
            <person name="Martin A.A"/>
            <person name="De Silva N."/>
        </authorList>
    </citation>
    <scope>NUCLEOTIDE SEQUENCE</scope>
</reference>
<dbReference type="Proteomes" id="UP000035680">
    <property type="component" value="Unassembled WGS sequence"/>
</dbReference>
<dbReference type="GO" id="GO:0016757">
    <property type="term" value="F:glycosyltransferase activity"/>
    <property type="evidence" value="ECO:0007669"/>
    <property type="project" value="UniProtKB-KW"/>
</dbReference>
<organism evidence="6 7">
    <name type="scientific">Strongyloides venezuelensis</name>
    <name type="common">Threadworm</name>
    <dbReference type="NCBI Taxonomy" id="75913"/>
    <lineage>
        <taxon>Eukaryota</taxon>
        <taxon>Metazoa</taxon>
        <taxon>Ecdysozoa</taxon>
        <taxon>Nematoda</taxon>
        <taxon>Chromadorea</taxon>
        <taxon>Rhabditida</taxon>
        <taxon>Tylenchina</taxon>
        <taxon>Panagrolaimomorpha</taxon>
        <taxon>Strongyloidoidea</taxon>
        <taxon>Strongyloididae</taxon>
        <taxon>Strongyloides</taxon>
    </lineage>
</organism>
<evidence type="ECO:0000256" key="5">
    <source>
        <dbReference type="ARBA" id="ARBA00023180"/>
    </source>
</evidence>
<evidence type="ECO:0000256" key="2">
    <source>
        <dbReference type="ARBA" id="ARBA00022676"/>
    </source>
</evidence>
<dbReference type="GO" id="GO:0016020">
    <property type="term" value="C:membrane"/>
    <property type="evidence" value="ECO:0007669"/>
    <property type="project" value="UniProtKB-SubCell"/>
</dbReference>
<comment type="subcellular location">
    <subcellularLocation>
        <location evidence="1">Membrane</location>
        <topology evidence="1">Single-pass type II membrane protein</topology>
    </subcellularLocation>
</comment>
<evidence type="ECO:0000256" key="1">
    <source>
        <dbReference type="ARBA" id="ARBA00004606"/>
    </source>
</evidence>
<dbReference type="InterPro" id="IPR003406">
    <property type="entry name" value="Glyco_trans_14"/>
</dbReference>
<accession>A0A0K0G2G2</accession>
<dbReference type="STRING" id="75913.A0A0K0G2G2"/>
<dbReference type="WBParaSite" id="SVE_1891100.1">
    <property type="protein sequence ID" value="SVE_1891100.1"/>
    <property type="gene ID" value="SVE_1891100"/>
</dbReference>
<keyword evidence="2" id="KW-0328">Glycosyltransferase</keyword>
<keyword evidence="6" id="KW-1185">Reference proteome</keyword>
<dbReference type="AlphaFoldDB" id="A0A0K0G2G2"/>
<protein>
    <submittedName>
        <fullName evidence="7">Glyco_tranf_2_2 domain-containing protein</fullName>
    </submittedName>
</protein>
<dbReference type="PANTHER" id="PTHR46671">
    <property type="entry name" value="PROTEIN CBG11221"/>
    <property type="match status" value="1"/>
</dbReference>
<dbReference type="PANTHER" id="PTHR46671:SF7">
    <property type="entry name" value="CORE-2_I-BRANCHING ENZYME"/>
    <property type="match status" value="1"/>
</dbReference>
<name>A0A0K0G2G2_STRVS</name>
<dbReference type="Pfam" id="PF02485">
    <property type="entry name" value="Branch"/>
    <property type="match status" value="1"/>
</dbReference>
<evidence type="ECO:0000313" key="6">
    <source>
        <dbReference type="Proteomes" id="UP000035680"/>
    </source>
</evidence>
<sequence length="256" mass="29813">MSKKKAEYPLAFAINIYRDYIKIEQYFLPMYAPQNQFCYAIDKKSSSSLKKKVKNLAKCFKNVHVVEKENSMDSSGVNGNLNNYECMKLLNNTNYKYLFILQNDEVPLKTNRELVLIIKLYNGSVDMDFDDRRLEDPKLMNSTLVVQKGFLPTTLPKETVDYIVNVLNISTLLSNLNSSLRFTDEIFWPTIMTNPELEVPGWQYYECSKNEKFSHFYFARKAVFVSYNIPYKDCPSSTTRNGVCLLGVEWLHDLKT</sequence>
<evidence type="ECO:0000256" key="3">
    <source>
        <dbReference type="ARBA" id="ARBA00022679"/>
    </source>
</evidence>
<keyword evidence="3" id="KW-0808">Transferase</keyword>
<keyword evidence="5" id="KW-0325">Glycoprotein</keyword>
<evidence type="ECO:0000313" key="7">
    <source>
        <dbReference type="WBParaSite" id="SVE_1891100.1"/>
    </source>
</evidence>
<evidence type="ECO:0000256" key="4">
    <source>
        <dbReference type="ARBA" id="ARBA00023136"/>
    </source>
</evidence>